<evidence type="ECO:0000313" key="4">
    <source>
        <dbReference type="Proteomes" id="UP000215738"/>
    </source>
</evidence>
<dbReference type="InterPro" id="IPR027417">
    <property type="entry name" value="P-loop_NTPase"/>
</dbReference>
<keyword evidence="4" id="KW-1185">Reference proteome</keyword>
<dbReference type="NCBIfam" id="TIGR03420">
    <property type="entry name" value="DnaA_homol_Hda"/>
    <property type="match status" value="1"/>
</dbReference>
<feature type="domain" description="Chromosomal replication initiator protein DnaA ATPAse" evidence="1">
    <location>
        <begin position="88"/>
        <end position="209"/>
    </location>
</feature>
<dbReference type="InterPro" id="IPR055199">
    <property type="entry name" value="Hda_lid"/>
</dbReference>
<evidence type="ECO:0000259" key="1">
    <source>
        <dbReference type="Pfam" id="PF00308"/>
    </source>
</evidence>
<dbReference type="PANTHER" id="PTHR30050">
    <property type="entry name" value="CHROMOSOMAL REPLICATION INITIATOR PROTEIN DNAA"/>
    <property type="match status" value="1"/>
</dbReference>
<dbReference type="SUPFAM" id="SSF52540">
    <property type="entry name" value="P-loop containing nucleoside triphosphate hydrolases"/>
    <property type="match status" value="1"/>
</dbReference>
<dbReference type="PANTHER" id="PTHR30050:SF5">
    <property type="entry name" value="DNAA REGULATORY INACTIVATOR HDA"/>
    <property type="match status" value="1"/>
</dbReference>
<gene>
    <name evidence="3" type="ORF">CFY87_01375</name>
</gene>
<dbReference type="EMBL" id="NLFK01000001">
    <property type="protein sequence ID" value="OZN25887.1"/>
    <property type="molecule type" value="Genomic_DNA"/>
</dbReference>
<dbReference type="InterPro" id="IPR013317">
    <property type="entry name" value="DnaA_dom"/>
</dbReference>
<evidence type="ECO:0000313" key="3">
    <source>
        <dbReference type="EMBL" id="OZN25887.1"/>
    </source>
</evidence>
<dbReference type="Pfam" id="PF22688">
    <property type="entry name" value="Hda_lid"/>
    <property type="match status" value="1"/>
</dbReference>
<sequence length="284" mass="33027">MRRRRHYPKLNFTPCKKSNRRLIFKQKTEIGLLISVFFVYANHNFVHRRIFSLLNSQLTLPIHQLDDETLDNFYADNNQLLLNSLHKNFEQLQQPIFYLWGEKGCGKSHILKGSINYFLQRQRPALYVPLSKSRYFSPAVLDNLEYQDLICLDDLQAVIGDDEWELAIFDLINRLRETGNALLLISADQSPNSLPIRLPDLASRLSWGEIYQMAPLSEAQMVTVLKQNAYARGIELPDESAMFLLKRLDRDMTTLFSALQKLDQASLQAQRKLTIPFVKEILQL</sequence>
<dbReference type="Proteomes" id="UP000215738">
    <property type="component" value="Unassembled WGS sequence"/>
</dbReference>
<dbReference type="InterPro" id="IPR017788">
    <property type="entry name" value="Hda"/>
</dbReference>
<reference evidence="3 4" key="1">
    <citation type="submission" date="2017-07" db="EMBL/GenBank/DDBJ databases">
        <title>Virulence factors identified in Actinobacillus seminis.</title>
        <authorList>
            <person name="Negrete-Abascal E."/>
            <person name="Vaca-Pacheco S."/>
            <person name="Montes-Garcia F."/>
            <person name="Leyto-Gil A.M."/>
            <person name="Fragoso-Garcia E."/>
            <person name="Carvente-Garcia R."/>
            <person name="Perez-Agueros S."/>
            <person name="Castelan-Sanchez H.G."/>
            <person name="Garcia-Molina A."/>
            <person name="Villamar T.E."/>
            <person name="Vazquez-Cruz C."/>
        </authorList>
    </citation>
    <scope>NUCLEOTIDE SEQUENCE [LARGE SCALE GENOMIC DNA]</scope>
    <source>
        <strain evidence="3 4">ATCC 15768</strain>
    </source>
</reference>
<name>A0ABX4FQ55_9PAST</name>
<dbReference type="Gene3D" id="1.10.8.60">
    <property type="match status" value="1"/>
</dbReference>
<accession>A0ABX4FQ55</accession>
<protein>
    <submittedName>
        <fullName evidence="3">DnaA regulatory inactivator Hda</fullName>
    </submittedName>
</protein>
<evidence type="ECO:0000259" key="2">
    <source>
        <dbReference type="Pfam" id="PF22688"/>
    </source>
</evidence>
<dbReference type="Gene3D" id="3.40.50.300">
    <property type="entry name" value="P-loop containing nucleotide triphosphate hydrolases"/>
    <property type="match status" value="1"/>
</dbReference>
<comment type="caution">
    <text evidence="3">The sequence shown here is derived from an EMBL/GenBank/DDBJ whole genome shotgun (WGS) entry which is preliminary data.</text>
</comment>
<proteinExistence type="predicted"/>
<dbReference type="NCBIfam" id="NF005982">
    <property type="entry name" value="PRK08084.1"/>
    <property type="match status" value="1"/>
</dbReference>
<dbReference type="Pfam" id="PF00308">
    <property type="entry name" value="Bac_DnaA"/>
    <property type="match status" value="1"/>
</dbReference>
<feature type="domain" description="Hda lid" evidence="2">
    <location>
        <begin position="219"/>
        <end position="282"/>
    </location>
</feature>
<organism evidence="3 4">
    <name type="scientific">Actinobacillus seminis</name>
    <dbReference type="NCBI Taxonomy" id="722"/>
    <lineage>
        <taxon>Bacteria</taxon>
        <taxon>Pseudomonadati</taxon>
        <taxon>Pseudomonadota</taxon>
        <taxon>Gammaproteobacteria</taxon>
        <taxon>Pasteurellales</taxon>
        <taxon>Pasteurellaceae</taxon>
        <taxon>Actinobacillus</taxon>
    </lineage>
</organism>